<comment type="caution">
    <text evidence="3">The sequence shown here is derived from an EMBL/GenBank/DDBJ whole genome shotgun (WGS) entry which is preliminary data.</text>
</comment>
<organism evidence="3 4">
    <name type="scientific">Luteimonas composti</name>
    <dbReference type="NCBI Taxonomy" id="398257"/>
    <lineage>
        <taxon>Bacteria</taxon>
        <taxon>Pseudomonadati</taxon>
        <taxon>Pseudomonadota</taxon>
        <taxon>Gammaproteobacteria</taxon>
        <taxon>Lysobacterales</taxon>
        <taxon>Lysobacteraceae</taxon>
        <taxon>Luteimonas</taxon>
    </lineage>
</organism>
<keyword evidence="4" id="KW-1185">Reference proteome</keyword>
<accession>A0ABT6MRA3</accession>
<evidence type="ECO:0000259" key="1">
    <source>
        <dbReference type="Pfam" id="PF00534"/>
    </source>
</evidence>
<evidence type="ECO:0000313" key="4">
    <source>
        <dbReference type="Proteomes" id="UP001160550"/>
    </source>
</evidence>
<dbReference type="PANTHER" id="PTHR12526">
    <property type="entry name" value="GLYCOSYLTRANSFERASE"/>
    <property type="match status" value="1"/>
</dbReference>
<dbReference type="Pfam" id="PF13439">
    <property type="entry name" value="Glyco_transf_4"/>
    <property type="match status" value="1"/>
</dbReference>
<dbReference type="SUPFAM" id="SSF53756">
    <property type="entry name" value="UDP-Glycosyltransferase/glycogen phosphorylase"/>
    <property type="match status" value="1"/>
</dbReference>
<protein>
    <submittedName>
        <fullName evidence="3">Glycosyltransferase</fullName>
        <ecNumber evidence="3">2.4.-.-</ecNumber>
    </submittedName>
</protein>
<dbReference type="Pfam" id="PF00534">
    <property type="entry name" value="Glycos_transf_1"/>
    <property type="match status" value="1"/>
</dbReference>
<gene>
    <name evidence="3" type="ORF">QF205_07725</name>
</gene>
<proteinExistence type="predicted"/>
<feature type="domain" description="Glycosyl transferase family 1" evidence="1">
    <location>
        <begin position="195"/>
        <end position="345"/>
    </location>
</feature>
<dbReference type="InterPro" id="IPR028098">
    <property type="entry name" value="Glyco_trans_4-like_N"/>
</dbReference>
<evidence type="ECO:0000313" key="3">
    <source>
        <dbReference type="EMBL" id="MDH7452964.1"/>
    </source>
</evidence>
<reference evidence="3" key="2">
    <citation type="submission" date="2023-04" db="EMBL/GenBank/DDBJ databases">
        <authorList>
            <person name="Sun J.-Q."/>
        </authorList>
    </citation>
    <scope>NUCLEOTIDE SEQUENCE</scope>
    <source>
        <strain evidence="3">CC-YY355</strain>
    </source>
</reference>
<reference evidence="3" key="1">
    <citation type="journal article" date="2007" name="Int. J. Syst. Evol. Microbiol.">
        <title>Luteimonas composti sp. nov., a moderately thermophilic bacterium isolated from food waste.</title>
        <authorList>
            <person name="Young C.C."/>
            <person name="Kampfer P."/>
            <person name="Chen W.M."/>
            <person name="Yen W.S."/>
            <person name="Arun A.B."/>
            <person name="Lai W.A."/>
            <person name="Shen F.T."/>
            <person name="Rekha P.D."/>
            <person name="Lin K.Y."/>
            <person name="Chou J.H."/>
        </authorList>
    </citation>
    <scope>NUCLEOTIDE SEQUENCE</scope>
    <source>
        <strain evidence="3">CC-YY355</strain>
    </source>
</reference>
<evidence type="ECO:0000259" key="2">
    <source>
        <dbReference type="Pfam" id="PF13439"/>
    </source>
</evidence>
<dbReference type="PANTHER" id="PTHR12526:SF638">
    <property type="entry name" value="SPORE COAT PROTEIN SA"/>
    <property type="match status" value="1"/>
</dbReference>
<dbReference type="GO" id="GO:0016757">
    <property type="term" value="F:glycosyltransferase activity"/>
    <property type="evidence" value="ECO:0007669"/>
    <property type="project" value="UniProtKB-KW"/>
</dbReference>
<dbReference type="InterPro" id="IPR001296">
    <property type="entry name" value="Glyco_trans_1"/>
</dbReference>
<keyword evidence="3" id="KW-0808">Transferase</keyword>
<dbReference type="Gene3D" id="3.40.50.2000">
    <property type="entry name" value="Glycogen Phosphorylase B"/>
    <property type="match status" value="2"/>
</dbReference>
<keyword evidence="3" id="KW-0328">Glycosyltransferase</keyword>
<feature type="domain" description="Glycosyltransferase subfamily 4-like N-terminal" evidence="2">
    <location>
        <begin position="17"/>
        <end position="170"/>
    </location>
</feature>
<sequence>MPRPLTVVQLLPALESGGVERSTLEISAALVRAGHRAIVVSAGGRLVRPLRALGASHVELDIGSKSLLVLRHVPALRRLFADARADIVHARSRLPAWLGWRALAGMPEAARPRFLTTVHGLNSPSRYSAIMARGERVLCVSRTVRDYVLQHYPGTDPLRLRLVPRGIDPTQFPRAPHPDRGARATVAARHPALGGDGPLLLLPGRGTRLKGHADALALLETLRGGGLDARLWMPGTREPGRERYVAELEQDAARRGLQGALAITPPTAAIAEAYAASDLVLQLSRKPEAFGRTVIEALACGRPVAGWAHGGSGELLRELLPGGAVPPFDAPALTLAARSLLERPPPLPDTIPYTLKAMQDATLSVYDELRDAPHAPLER</sequence>
<dbReference type="Proteomes" id="UP001160550">
    <property type="component" value="Unassembled WGS sequence"/>
</dbReference>
<dbReference type="EMBL" id="JARYGX010000017">
    <property type="protein sequence ID" value="MDH7452964.1"/>
    <property type="molecule type" value="Genomic_DNA"/>
</dbReference>
<dbReference type="EC" id="2.4.-.-" evidence="3"/>
<dbReference type="RefSeq" id="WP_280942175.1">
    <property type="nucleotide sequence ID" value="NZ_JARYGX010000017.1"/>
</dbReference>
<name>A0ABT6MRA3_9GAMM</name>